<dbReference type="InterPro" id="IPR052789">
    <property type="entry name" value="SSUH2_homolog"/>
</dbReference>
<keyword evidence="3" id="KW-1185">Reference proteome</keyword>
<evidence type="ECO:0000313" key="2">
    <source>
        <dbReference type="EMBL" id="CAH1259136.1"/>
    </source>
</evidence>
<accession>A0A8J9ZPC0</accession>
<sequence>MSYPPPQAGYPPNQQGGYPPPQQGGGYPPPQGGGYPPPQQGGGYPPPQQGGGYPPPQQGGGYPPPQQGGGYPPPQQGGGYPPTQQQGNFAPNQPGAVQHQPWQPNSGESAQPGYTGDDVPDSDPEDNEDAADDAGPDPDISKIGGVQGYEQVGLNDWVPPPPQYVPPEDYTKPPEQYSEGAGLSEQEARDAMIQFVAEHCCYGKKPAQEHVIKAIKPSTAFHYTMETFLESRSTKWVHTPYRGQIIDGPQNGYPPGPWDIVCTCSDLFQDQVERIEVPHTAKVQQCHSCYGRGFKRCPRCHGRGRVRCSSCHGRGHKRRYDHETKRHHNETCHWCHGSGRRRCVRCGGDGRVTCNVCDGCRDLKWYIQLTVKFEDMVSDHVTERTDMPDELIKDAGGMVIFQQTLIRVWPITHFTDPDVNANSQSLVQYHTATYERAGRILQQRHTLRNVPVFEIDYKWEEVNTRYWVYGNEHRVHAPDYPHQCCWGCVIL</sequence>
<name>A0A8J9ZPC0_BRALA</name>
<feature type="compositionally biased region" description="Polar residues" evidence="1">
    <location>
        <begin position="100"/>
        <end position="109"/>
    </location>
</feature>
<organism evidence="2 3">
    <name type="scientific">Branchiostoma lanceolatum</name>
    <name type="common">Common lancelet</name>
    <name type="synonym">Amphioxus lanceolatum</name>
    <dbReference type="NCBI Taxonomy" id="7740"/>
    <lineage>
        <taxon>Eukaryota</taxon>
        <taxon>Metazoa</taxon>
        <taxon>Chordata</taxon>
        <taxon>Cephalochordata</taxon>
        <taxon>Leptocardii</taxon>
        <taxon>Amphioxiformes</taxon>
        <taxon>Branchiostomatidae</taxon>
        <taxon>Branchiostoma</taxon>
    </lineage>
</organism>
<dbReference type="PANTHER" id="PTHR48465:SF1">
    <property type="entry name" value="PROTEIN SSUH2 HOMOLOG"/>
    <property type="match status" value="1"/>
</dbReference>
<dbReference type="SUPFAM" id="SSF48695">
    <property type="entry name" value="Multiheme cytochromes"/>
    <property type="match status" value="1"/>
</dbReference>
<dbReference type="Proteomes" id="UP000838412">
    <property type="component" value="Chromosome 3"/>
</dbReference>
<evidence type="ECO:0000256" key="1">
    <source>
        <dbReference type="SAM" id="MobiDB-lite"/>
    </source>
</evidence>
<dbReference type="EMBL" id="OV696688">
    <property type="protein sequence ID" value="CAH1259136.1"/>
    <property type="molecule type" value="Genomic_DNA"/>
</dbReference>
<protein>
    <submittedName>
        <fullName evidence="2">SSUH2 protein</fullName>
    </submittedName>
</protein>
<gene>
    <name evidence="2" type="primary">SSUH2</name>
    <name evidence="2" type="ORF">BLAG_LOCUS16516</name>
</gene>
<feature type="region of interest" description="Disordered" evidence="1">
    <location>
        <begin position="1"/>
        <end position="185"/>
    </location>
</feature>
<dbReference type="PANTHER" id="PTHR48465">
    <property type="entry name" value="PROTEIN SSUH2 HOMOLOG"/>
    <property type="match status" value="1"/>
</dbReference>
<dbReference type="InterPro" id="IPR036280">
    <property type="entry name" value="Multihaem_cyt_sf"/>
</dbReference>
<dbReference type="AlphaFoldDB" id="A0A8J9ZPC0"/>
<reference evidence="2" key="1">
    <citation type="submission" date="2022-01" db="EMBL/GenBank/DDBJ databases">
        <authorList>
            <person name="Braso-Vives M."/>
        </authorList>
    </citation>
    <scope>NUCLEOTIDE SEQUENCE</scope>
</reference>
<feature type="compositionally biased region" description="Pro residues" evidence="1">
    <location>
        <begin position="18"/>
        <end position="75"/>
    </location>
</feature>
<feature type="compositionally biased region" description="Acidic residues" evidence="1">
    <location>
        <begin position="118"/>
        <end position="136"/>
    </location>
</feature>
<dbReference type="OrthoDB" id="3355217at2759"/>
<proteinExistence type="predicted"/>
<evidence type="ECO:0000313" key="3">
    <source>
        <dbReference type="Proteomes" id="UP000838412"/>
    </source>
</evidence>